<dbReference type="InterPro" id="IPR044683">
    <property type="entry name" value="LAZY"/>
</dbReference>
<protein>
    <submittedName>
        <fullName evidence="3">Uncharacterized protein</fullName>
    </submittedName>
</protein>
<keyword evidence="4" id="KW-1185">Reference proteome</keyword>
<dbReference type="PANTHER" id="PTHR34045">
    <property type="entry name" value="OS03G0406300 PROTEIN"/>
    <property type="match status" value="1"/>
</dbReference>
<dbReference type="AlphaFoldDB" id="A0A3L6SGM7"/>
<dbReference type="GO" id="GO:0009630">
    <property type="term" value="P:gravitropism"/>
    <property type="evidence" value="ECO:0007669"/>
    <property type="project" value="InterPro"/>
</dbReference>
<dbReference type="GO" id="GO:0040008">
    <property type="term" value="P:regulation of growth"/>
    <property type="evidence" value="ECO:0007669"/>
    <property type="project" value="InterPro"/>
</dbReference>
<dbReference type="STRING" id="4540.A0A3L6SGM7"/>
<keyword evidence="1" id="KW-0341">Growth regulation</keyword>
<comment type="similarity">
    <text evidence="2">Belongs to the LAZY family.</text>
</comment>
<evidence type="ECO:0000256" key="1">
    <source>
        <dbReference type="ARBA" id="ARBA00022604"/>
    </source>
</evidence>
<dbReference type="OrthoDB" id="1729737at2759"/>
<sequence length="210" mass="23583">MGVLDWMQTKLHGSHRGGRKSEFIADPAWLVDSSSGLPQTDKLNDGWTAAVLSIGTFGMREGHRLKSCERFDELSKLQEELKSLVRARGEATADETSRVHHLQLERLLSCSSNSKNGGIVRQRSFRKLATRAFGGFLPRPSFRDTVPEMGFDEIIWGLLLKSAHPENSALTDPVMRDDRLVQMAQEGEAEIEDEGGKWIRTDSEYIVLEI</sequence>
<proteinExistence type="inferred from homology"/>
<comment type="caution">
    <text evidence="3">The sequence shown here is derived from an EMBL/GenBank/DDBJ whole genome shotgun (WGS) entry which is preliminary data.</text>
</comment>
<reference evidence="4" key="1">
    <citation type="journal article" date="2019" name="Nat. Commun.">
        <title>The genome of broomcorn millet.</title>
        <authorList>
            <person name="Zou C."/>
            <person name="Miki D."/>
            <person name="Li D."/>
            <person name="Tang Q."/>
            <person name="Xiao L."/>
            <person name="Rajput S."/>
            <person name="Deng P."/>
            <person name="Jia W."/>
            <person name="Huang R."/>
            <person name="Zhang M."/>
            <person name="Sun Y."/>
            <person name="Hu J."/>
            <person name="Fu X."/>
            <person name="Schnable P.S."/>
            <person name="Li F."/>
            <person name="Zhang H."/>
            <person name="Feng B."/>
            <person name="Zhu X."/>
            <person name="Liu R."/>
            <person name="Schnable J.C."/>
            <person name="Zhu J.-K."/>
            <person name="Zhang H."/>
        </authorList>
    </citation>
    <scope>NUCLEOTIDE SEQUENCE [LARGE SCALE GENOMIC DNA]</scope>
</reference>
<evidence type="ECO:0000313" key="4">
    <source>
        <dbReference type="Proteomes" id="UP000275267"/>
    </source>
</evidence>
<dbReference type="Proteomes" id="UP000275267">
    <property type="component" value="Unassembled WGS sequence"/>
</dbReference>
<organism evidence="3 4">
    <name type="scientific">Panicum miliaceum</name>
    <name type="common">Proso millet</name>
    <name type="synonym">Broomcorn millet</name>
    <dbReference type="NCBI Taxonomy" id="4540"/>
    <lineage>
        <taxon>Eukaryota</taxon>
        <taxon>Viridiplantae</taxon>
        <taxon>Streptophyta</taxon>
        <taxon>Embryophyta</taxon>
        <taxon>Tracheophyta</taxon>
        <taxon>Spermatophyta</taxon>
        <taxon>Magnoliopsida</taxon>
        <taxon>Liliopsida</taxon>
        <taxon>Poales</taxon>
        <taxon>Poaceae</taxon>
        <taxon>PACMAD clade</taxon>
        <taxon>Panicoideae</taxon>
        <taxon>Panicodae</taxon>
        <taxon>Paniceae</taxon>
        <taxon>Panicinae</taxon>
        <taxon>Panicum</taxon>
        <taxon>Panicum sect. Panicum</taxon>
    </lineage>
</organism>
<evidence type="ECO:0000313" key="3">
    <source>
        <dbReference type="EMBL" id="RLN19373.1"/>
    </source>
</evidence>
<dbReference type="EMBL" id="PQIB02000005">
    <property type="protein sequence ID" value="RLN19373.1"/>
    <property type="molecule type" value="Genomic_DNA"/>
</dbReference>
<gene>
    <name evidence="3" type="ORF">C2845_PM02G35640</name>
</gene>
<name>A0A3L6SGM7_PANMI</name>
<accession>A0A3L6SGM7</accession>
<evidence type="ECO:0000256" key="2">
    <source>
        <dbReference type="ARBA" id="ARBA00024198"/>
    </source>
</evidence>
<dbReference type="PANTHER" id="PTHR34045:SF1">
    <property type="entry name" value="OS03G0180600 PROTEIN"/>
    <property type="match status" value="1"/>
</dbReference>